<proteinExistence type="predicted"/>
<dbReference type="EMBL" id="MN739105">
    <property type="protein sequence ID" value="QHS89146.1"/>
    <property type="molecule type" value="Genomic_DNA"/>
</dbReference>
<reference evidence="3" key="1">
    <citation type="journal article" date="2020" name="Nature">
        <title>Giant virus diversity and host interactions through global metagenomics.</title>
        <authorList>
            <person name="Schulz F."/>
            <person name="Roux S."/>
            <person name="Paez-Espino D."/>
            <person name="Jungbluth S."/>
            <person name="Walsh D.A."/>
            <person name="Denef V.J."/>
            <person name="McMahon K.D."/>
            <person name="Konstantinidis K.T."/>
            <person name="Eloe-Fadrosh E.A."/>
            <person name="Kyrpides N.C."/>
            <person name="Woyke T."/>
        </authorList>
    </citation>
    <scope>NUCLEOTIDE SEQUENCE</scope>
    <source>
        <strain evidence="3">GVMAG-M-3300010158-59</strain>
    </source>
</reference>
<evidence type="ECO:0000313" key="3">
    <source>
        <dbReference type="EMBL" id="QHS89146.1"/>
    </source>
</evidence>
<keyword evidence="2" id="KW-1133">Transmembrane helix</keyword>
<dbReference type="AlphaFoldDB" id="A0A6C0BAL7"/>
<organism evidence="3">
    <name type="scientific">viral metagenome</name>
    <dbReference type="NCBI Taxonomy" id="1070528"/>
    <lineage>
        <taxon>unclassified sequences</taxon>
        <taxon>metagenomes</taxon>
        <taxon>organismal metagenomes</taxon>
    </lineage>
</organism>
<evidence type="ECO:0000256" key="2">
    <source>
        <dbReference type="SAM" id="Phobius"/>
    </source>
</evidence>
<evidence type="ECO:0000256" key="1">
    <source>
        <dbReference type="SAM" id="MobiDB-lite"/>
    </source>
</evidence>
<feature type="transmembrane region" description="Helical" evidence="2">
    <location>
        <begin position="640"/>
        <end position="658"/>
    </location>
</feature>
<sequence length="660" mass="73284">MRVLLSLYSVMDSTTLNFVTLKQGKIYKDLQQKILDGSLERNNKRKDKRKNNKKVKKEKEGMQTNTESEQNLQLLRYTQLQKQFNDLMSQYKMMQTQLMSETSNNLSTPMGKNVYVNSVINNPIAMYLGPYQESSSMTSLDNGARNYNYNSCMQAALTSNNSLFGLENVDTSTQLAQCNLSSDADSARKNGLATNGCQVGSDGKQYGVFQSNTTAIYNTADSTYKGCFYNSSTTSNLGPNMEMSGIPLDHYSSVYVLGSYGISPWGNSGGFPDATAQWIWYSPNAQNDAPVNTDAPITFVYEYNYTGTNYIEATVNAINDDSGIWYLNSNQVATVNGGWLGPGTTFTITLAPGINYLQCSAINTTGPAGLIATVMYNGQVLFNTNGSWKYTNVPVSSMIVNGTNYSVETCQKYANKNNYQYFGLKNGTKGSSQCVVSNSFDTATEYGTSDPIATLSDGHMYGIGTVNSLYRINNEGANPAYVGKMGYVDHFLRVKEYPAEMIQPSDPIPTVIFQDPTCPKAVETIDSVAWGKFKKNGTMTPNTKCGLAEVIQESQERLKKIKGQLANLADEILSIIASLKQNNQYVNDKLNINEVTLSKNVAMYKDISNQFHQYKDVSNNNMNFMVTDSEQMFQYENYQYIFWGVLAASIIIIILHTINR</sequence>
<feature type="region of interest" description="Disordered" evidence="1">
    <location>
        <begin position="38"/>
        <end position="67"/>
    </location>
</feature>
<accession>A0A6C0BAL7</accession>
<protein>
    <submittedName>
        <fullName evidence="3">Uncharacterized protein</fullName>
    </submittedName>
</protein>
<name>A0A6C0BAL7_9ZZZZ</name>
<keyword evidence="2" id="KW-0472">Membrane</keyword>
<feature type="compositionally biased region" description="Basic residues" evidence="1">
    <location>
        <begin position="43"/>
        <end position="56"/>
    </location>
</feature>
<keyword evidence="2" id="KW-0812">Transmembrane</keyword>